<name>A0A6G8R5P6_9CAUD</name>
<proteinExistence type="predicted"/>
<protein>
    <submittedName>
        <fullName evidence="1">Uncharacterized protein</fullName>
    </submittedName>
</protein>
<sequence length="48" mass="5496">MKAYRIDDRFTFLPLKDGEGDFGLLFDASDNTVIEIFTQQDLRNALAN</sequence>
<organism evidence="1 2">
    <name type="scientific">Synechococcus phage S-N03</name>
    <dbReference type="NCBI Taxonomy" id="2718943"/>
    <lineage>
        <taxon>Viruses</taxon>
        <taxon>Duplodnaviria</taxon>
        <taxon>Heunggongvirae</taxon>
        <taxon>Uroviricota</taxon>
        <taxon>Caudoviricetes</taxon>
        <taxon>Pantevenvirales</taxon>
        <taxon>Kyanoviridae</taxon>
        <taxon>Huanghaivirus</taxon>
        <taxon>Huanghaivirus snothree</taxon>
    </lineage>
</organism>
<dbReference type="EMBL" id="MT162466">
    <property type="protein sequence ID" value="QIN96737.1"/>
    <property type="molecule type" value="Genomic_DNA"/>
</dbReference>
<evidence type="ECO:0000313" key="1">
    <source>
        <dbReference type="EMBL" id="QIN96737.1"/>
    </source>
</evidence>
<keyword evidence="2" id="KW-1185">Reference proteome</keyword>
<dbReference type="GeneID" id="77945271"/>
<dbReference type="Proteomes" id="UP000502617">
    <property type="component" value="Segment"/>
</dbReference>
<evidence type="ECO:0000313" key="2">
    <source>
        <dbReference type="Proteomes" id="UP000502617"/>
    </source>
</evidence>
<reference evidence="1 2" key="1">
    <citation type="submission" date="2020-03" db="EMBL/GenBank/DDBJ databases">
        <title>The Isolation and Genome Sequence of a Novel Cyanophage S-N03 from the Huanghai Sea, China.</title>
        <authorList>
            <person name="Jiang T."/>
        </authorList>
    </citation>
    <scope>NUCLEOTIDE SEQUENCE [LARGE SCALE GENOMIC DNA]</scope>
</reference>
<dbReference type="RefSeq" id="YP_010669117.1">
    <property type="nucleotide sequence ID" value="NC_070959.1"/>
</dbReference>
<dbReference type="KEGG" id="vg:77945271"/>
<accession>A0A6G8R5P6</accession>